<evidence type="ECO:0000256" key="5">
    <source>
        <dbReference type="ARBA" id="ARBA00022840"/>
    </source>
</evidence>
<dbReference type="AlphaFoldDB" id="A0A2Z2NM23"/>
<dbReference type="FunFam" id="3.40.50.720:FF:000033">
    <property type="entry name" value="Adenylyltransferase and sulfurtransferase MOCS3"/>
    <property type="match status" value="1"/>
</dbReference>
<evidence type="ECO:0000256" key="4">
    <source>
        <dbReference type="ARBA" id="ARBA00022741"/>
    </source>
</evidence>
<dbReference type="PANTHER" id="PTHR10953:SF102">
    <property type="entry name" value="ADENYLYLTRANSFERASE AND SULFURTRANSFERASE MOCS3"/>
    <property type="match status" value="1"/>
</dbReference>
<evidence type="ECO:0000256" key="13">
    <source>
        <dbReference type="ARBA" id="ARBA00078531"/>
    </source>
</evidence>
<evidence type="ECO:0000256" key="9">
    <source>
        <dbReference type="ARBA" id="ARBA00066884"/>
    </source>
</evidence>
<comment type="function">
    <text evidence="7">Catalyzes the adenylation by ATP of the carboxyl group of the C-terminal glycine of sulfur carrier protein MoaD.</text>
</comment>
<evidence type="ECO:0000259" key="14">
    <source>
        <dbReference type="Pfam" id="PF00899"/>
    </source>
</evidence>
<dbReference type="GO" id="GO:0061605">
    <property type="term" value="F:molybdopterin-synthase adenylyltransferase activity"/>
    <property type="evidence" value="ECO:0007669"/>
    <property type="project" value="UniProtKB-EC"/>
</dbReference>
<dbReference type="GO" id="GO:0004792">
    <property type="term" value="F:thiosulfate-cyanide sulfurtransferase activity"/>
    <property type="evidence" value="ECO:0007669"/>
    <property type="project" value="TreeGrafter"/>
</dbReference>
<evidence type="ECO:0000256" key="2">
    <source>
        <dbReference type="ARBA" id="ARBA00009919"/>
    </source>
</evidence>
<dbReference type="GO" id="GO:0008641">
    <property type="term" value="F:ubiquitin-like modifier activating enzyme activity"/>
    <property type="evidence" value="ECO:0007669"/>
    <property type="project" value="InterPro"/>
</dbReference>
<name>A0A2Z2NM23_9GAMM</name>
<dbReference type="InterPro" id="IPR000594">
    <property type="entry name" value="ThiF_NAD_FAD-bd"/>
</dbReference>
<keyword evidence="5" id="KW-0067">ATP-binding</keyword>
<accession>A0A2Z2NM23</accession>
<dbReference type="PANTHER" id="PTHR10953">
    <property type="entry name" value="UBIQUITIN-ACTIVATING ENZYME E1"/>
    <property type="match status" value="1"/>
</dbReference>
<comment type="pathway">
    <text evidence="1">Cofactor biosynthesis; molybdopterin biosynthesis.</text>
</comment>
<dbReference type="SUPFAM" id="SSF69572">
    <property type="entry name" value="Activating enzymes of the ubiquitin-like proteins"/>
    <property type="match status" value="1"/>
</dbReference>
<comment type="similarity">
    <text evidence="2">Belongs to the HesA/MoeB/ThiF family.</text>
</comment>
<dbReference type="InterPro" id="IPR045886">
    <property type="entry name" value="ThiF/MoeB/HesA"/>
</dbReference>
<proteinExistence type="inferred from homology"/>
<dbReference type="GO" id="GO:0008146">
    <property type="term" value="F:sulfotransferase activity"/>
    <property type="evidence" value="ECO:0007669"/>
    <property type="project" value="TreeGrafter"/>
</dbReference>
<evidence type="ECO:0000256" key="12">
    <source>
        <dbReference type="ARBA" id="ARBA00075328"/>
    </source>
</evidence>
<dbReference type="RefSeq" id="WP_088917560.1">
    <property type="nucleotide sequence ID" value="NZ_CP018632.1"/>
</dbReference>
<dbReference type="Proteomes" id="UP000250079">
    <property type="component" value="Chromosome"/>
</dbReference>
<gene>
    <name evidence="15" type="primary">moeB</name>
    <name evidence="15" type="ORF">IMCC3135_10645</name>
</gene>
<dbReference type="Gene3D" id="3.40.50.720">
    <property type="entry name" value="NAD(P)-binding Rossmann-like Domain"/>
    <property type="match status" value="1"/>
</dbReference>
<feature type="domain" description="THIF-type NAD/FAD binding fold" evidence="14">
    <location>
        <begin position="9"/>
        <end position="244"/>
    </location>
</feature>
<comment type="subunit">
    <text evidence="8">Homodimer. Forms a stable heterotetrameric complex of 2 MoeB and 2 MoaD during adenylation of MoaD.</text>
</comment>
<evidence type="ECO:0000256" key="7">
    <source>
        <dbReference type="ARBA" id="ARBA00055169"/>
    </source>
</evidence>
<keyword evidence="16" id="KW-1185">Reference proteome</keyword>
<reference evidence="15 16" key="1">
    <citation type="submission" date="2016-12" db="EMBL/GenBank/DDBJ databases">
        <authorList>
            <person name="Song W.-J."/>
            <person name="Kurnit D.M."/>
        </authorList>
    </citation>
    <scope>NUCLEOTIDE SEQUENCE [LARGE SCALE GENOMIC DNA]</scope>
    <source>
        <strain evidence="15 16">IMCC3135</strain>
    </source>
</reference>
<dbReference type="Pfam" id="PF00899">
    <property type="entry name" value="ThiF"/>
    <property type="match status" value="1"/>
</dbReference>
<dbReference type="OrthoDB" id="9804286at2"/>
<protein>
    <recommendedName>
        <fullName evidence="10">Molybdopterin-synthase adenylyltransferase</fullName>
        <ecNumber evidence="9">2.7.7.80</ecNumber>
    </recommendedName>
    <alternativeName>
        <fullName evidence="13">MoaD protein adenylase</fullName>
    </alternativeName>
    <alternativeName>
        <fullName evidence="11">Molybdopterin-converting factor subunit 1 adenylase</fullName>
    </alternativeName>
    <alternativeName>
        <fullName evidence="12">Sulfur carrier protein MoaD adenylyltransferase</fullName>
    </alternativeName>
</protein>
<dbReference type="EC" id="2.7.7.80" evidence="9"/>
<evidence type="ECO:0000256" key="1">
    <source>
        <dbReference type="ARBA" id="ARBA00005046"/>
    </source>
</evidence>
<keyword evidence="3 15" id="KW-0808">Transferase</keyword>
<keyword evidence="15" id="KW-0548">Nucleotidyltransferase</keyword>
<dbReference type="KEGG" id="gai:IMCC3135_10645"/>
<evidence type="ECO:0000256" key="11">
    <source>
        <dbReference type="ARBA" id="ARBA00075110"/>
    </source>
</evidence>
<evidence type="ECO:0000256" key="6">
    <source>
        <dbReference type="ARBA" id="ARBA00052218"/>
    </source>
</evidence>
<dbReference type="GO" id="GO:0005524">
    <property type="term" value="F:ATP binding"/>
    <property type="evidence" value="ECO:0007669"/>
    <property type="project" value="UniProtKB-KW"/>
</dbReference>
<evidence type="ECO:0000313" key="16">
    <source>
        <dbReference type="Proteomes" id="UP000250079"/>
    </source>
</evidence>
<dbReference type="EMBL" id="CP018632">
    <property type="protein sequence ID" value="ASJ72223.1"/>
    <property type="molecule type" value="Genomic_DNA"/>
</dbReference>
<sequence length="252" mass="27013">MDLTPNNRYSRHSSLEQIGESGQARIRASHVLIVGLGGLGSPAAMYLAAAGVGRLTLADFDTVEVSNLQRQIAHTTERVGQLKTDSARQACLDINPECQIDTLNYALDDEDLESLLSDCTVVLDCSDNFPTRFAVNAACVKRCVPLVSGAAIRFDGQISVYDSRQNDAPCYRCLYSDTDGQADSCAQAGILGPVVGMVGCVQAIEALKLICEIGTSLSGRLVLLDGLSMEWNEIRLRKNPKCPVCGHSGDSD</sequence>
<comment type="catalytic activity">
    <reaction evidence="6">
        <text>[molybdopterin-synthase sulfur-carrier protein]-C-terminal Gly-Gly + ATP + H(+) = [molybdopterin-synthase sulfur-carrier protein]-C-terminal Gly-Gly-AMP + diphosphate</text>
        <dbReference type="Rhea" id="RHEA:43616"/>
        <dbReference type="Rhea" id="RHEA-COMP:12159"/>
        <dbReference type="Rhea" id="RHEA-COMP:12202"/>
        <dbReference type="ChEBI" id="CHEBI:15378"/>
        <dbReference type="ChEBI" id="CHEBI:30616"/>
        <dbReference type="ChEBI" id="CHEBI:33019"/>
        <dbReference type="ChEBI" id="CHEBI:90618"/>
        <dbReference type="ChEBI" id="CHEBI:90778"/>
        <dbReference type="EC" id="2.7.7.80"/>
    </reaction>
</comment>
<evidence type="ECO:0000313" key="15">
    <source>
        <dbReference type="EMBL" id="ASJ72223.1"/>
    </source>
</evidence>
<dbReference type="CDD" id="cd00757">
    <property type="entry name" value="ThiF_MoeB_HesA_family"/>
    <property type="match status" value="1"/>
</dbReference>
<evidence type="ECO:0000256" key="8">
    <source>
        <dbReference type="ARBA" id="ARBA00063809"/>
    </source>
</evidence>
<organism evidence="15 16">
    <name type="scientific">Granulosicoccus antarcticus IMCC3135</name>
    <dbReference type="NCBI Taxonomy" id="1192854"/>
    <lineage>
        <taxon>Bacteria</taxon>
        <taxon>Pseudomonadati</taxon>
        <taxon>Pseudomonadota</taxon>
        <taxon>Gammaproteobacteria</taxon>
        <taxon>Chromatiales</taxon>
        <taxon>Granulosicoccaceae</taxon>
        <taxon>Granulosicoccus</taxon>
    </lineage>
</organism>
<evidence type="ECO:0000256" key="3">
    <source>
        <dbReference type="ARBA" id="ARBA00022679"/>
    </source>
</evidence>
<evidence type="ECO:0000256" key="10">
    <source>
        <dbReference type="ARBA" id="ARBA00073635"/>
    </source>
</evidence>
<keyword evidence="4" id="KW-0547">Nucleotide-binding</keyword>
<dbReference type="GO" id="GO:0005829">
    <property type="term" value="C:cytosol"/>
    <property type="evidence" value="ECO:0007669"/>
    <property type="project" value="TreeGrafter"/>
</dbReference>
<dbReference type="NCBIfam" id="NF004281">
    <property type="entry name" value="PRK05690.1"/>
    <property type="match status" value="1"/>
</dbReference>
<dbReference type="InterPro" id="IPR035985">
    <property type="entry name" value="Ubiquitin-activating_enz"/>
</dbReference>